<name>A0AA40ER15_9PEZI</name>
<dbReference type="PANTHER" id="PTHR31151:SF0">
    <property type="entry name" value="PROLINE-TRNA LIGASE (DUF1680)"/>
    <property type="match status" value="1"/>
</dbReference>
<protein>
    <submittedName>
        <fullName evidence="3">Uncharacterized protein</fullName>
    </submittedName>
</protein>
<reference evidence="3" key="1">
    <citation type="submission" date="2023-06" db="EMBL/GenBank/DDBJ databases">
        <title>Genome-scale phylogeny and comparative genomics of the fungal order Sordariales.</title>
        <authorList>
            <consortium name="Lawrence Berkeley National Laboratory"/>
            <person name="Hensen N."/>
            <person name="Bonometti L."/>
            <person name="Westerberg I."/>
            <person name="Brannstrom I.O."/>
            <person name="Guillou S."/>
            <person name="Cros-Aarteil S."/>
            <person name="Calhoun S."/>
            <person name="Haridas S."/>
            <person name="Kuo A."/>
            <person name="Mondo S."/>
            <person name="Pangilinan J."/>
            <person name="Riley R."/>
            <person name="LaButti K."/>
            <person name="Andreopoulos B."/>
            <person name="Lipzen A."/>
            <person name="Chen C."/>
            <person name="Yanf M."/>
            <person name="Daum C."/>
            <person name="Ng V."/>
            <person name="Clum A."/>
            <person name="Steindorff A."/>
            <person name="Ohm R."/>
            <person name="Martin F."/>
            <person name="Silar P."/>
            <person name="Natvig D."/>
            <person name="Lalanne C."/>
            <person name="Gautier V."/>
            <person name="Ament-velasquez S.L."/>
            <person name="Kruys A."/>
            <person name="Hutchinson M.I."/>
            <person name="Powell A.J."/>
            <person name="Barry K."/>
            <person name="Miller A.N."/>
            <person name="Grigoriev I.V."/>
            <person name="Debuchy R."/>
            <person name="Gladieux P."/>
            <person name="Thoren M.H."/>
            <person name="Johannesson H."/>
        </authorList>
    </citation>
    <scope>NUCLEOTIDE SEQUENCE</scope>
    <source>
        <strain evidence="3">SMH3187-1</strain>
    </source>
</reference>
<dbReference type="Pfam" id="PF20736">
    <property type="entry name" value="Glyco_hydro127M"/>
    <property type="match status" value="1"/>
</dbReference>
<dbReference type="InterPro" id="IPR012878">
    <property type="entry name" value="Beta-AFase-like_GH127_cat"/>
</dbReference>
<dbReference type="Proteomes" id="UP001172155">
    <property type="component" value="Unassembled WGS sequence"/>
</dbReference>
<sequence>MAQNSAETCATYNFAEAGARNLFLHEHNPSYMDDYERGLYNMIAGSRANTSTTSDPQLTYFQPHTPGAQREYGNTGTCCGGTGMESHTKYQETVYLRSADGSTLWVNLYVPSTLTWAERGIVLTQETMTPRGDGSVKLTVSGGSGSGNFDIKLRIPAWLRPVAF</sequence>
<accession>A0AA40ER15</accession>
<proteinExistence type="predicted"/>
<dbReference type="InterPro" id="IPR049046">
    <property type="entry name" value="Beta-AFase-like_GH127_middle"/>
</dbReference>
<evidence type="ECO:0000259" key="2">
    <source>
        <dbReference type="Pfam" id="PF20736"/>
    </source>
</evidence>
<evidence type="ECO:0000313" key="3">
    <source>
        <dbReference type="EMBL" id="KAK0743857.1"/>
    </source>
</evidence>
<dbReference type="AlphaFoldDB" id="A0AA40ER15"/>
<dbReference type="PANTHER" id="PTHR31151">
    <property type="entry name" value="PROLINE-TRNA LIGASE (DUF1680)"/>
    <property type="match status" value="1"/>
</dbReference>
<evidence type="ECO:0000259" key="1">
    <source>
        <dbReference type="Pfam" id="PF07944"/>
    </source>
</evidence>
<keyword evidence="4" id="KW-1185">Reference proteome</keyword>
<feature type="domain" description="Non-reducing end beta-L-arabinofuranosidase-like GH127 catalytic" evidence="1">
    <location>
        <begin position="5"/>
        <end position="92"/>
    </location>
</feature>
<feature type="domain" description="Non-reducing end beta-L-arabinofuranosidase-like GH127 middle" evidence="2">
    <location>
        <begin position="103"/>
        <end position="161"/>
    </location>
</feature>
<evidence type="ECO:0000313" key="4">
    <source>
        <dbReference type="Proteomes" id="UP001172155"/>
    </source>
</evidence>
<organism evidence="3 4">
    <name type="scientific">Schizothecium vesticola</name>
    <dbReference type="NCBI Taxonomy" id="314040"/>
    <lineage>
        <taxon>Eukaryota</taxon>
        <taxon>Fungi</taxon>
        <taxon>Dikarya</taxon>
        <taxon>Ascomycota</taxon>
        <taxon>Pezizomycotina</taxon>
        <taxon>Sordariomycetes</taxon>
        <taxon>Sordariomycetidae</taxon>
        <taxon>Sordariales</taxon>
        <taxon>Schizotheciaceae</taxon>
        <taxon>Schizothecium</taxon>
    </lineage>
</organism>
<gene>
    <name evidence="3" type="ORF">B0T18DRAFT_192254</name>
</gene>
<comment type="caution">
    <text evidence="3">The sequence shown here is derived from an EMBL/GenBank/DDBJ whole genome shotgun (WGS) entry which is preliminary data.</text>
</comment>
<dbReference type="Pfam" id="PF07944">
    <property type="entry name" value="Beta-AFase-like_GH127_cat"/>
    <property type="match status" value="1"/>
</dbReference>
<dbReference type="EMBL" id="JAUKUD010000005">
    <property type="protein sequence ID" value="KAK0743857.1"/>
    <property type="molecule type" value="Genomic_DNA"/>
</dbReference>